<keyword evidence="2" id="KW-0472">Membrane</keyword>
<name>A0ABP8XHZ5_9MICC</name>
<sequence>MNGMGMTNSQKAKKYGASSGTSGDAGSSAARPARRGQHVHEMPNGALRAEPGKASSAAIVVGAALIIGIALWAYYTFVVLPGFSAGAAGGMPVPEMQWSGVDQQYITQFSHALGETGQADYTGVHATTGLFAPLLFALGMVLFFGLNTPKRSLKWMFWLVALAYAVVFVVGNRALEAAVTTPEDASLVAAASGLVMARWALLAAVVVVALIVNVMIVRRKLNDFAEGKLPGQRPRE</sequence>
<feature type="region of interest" description="Disordered" evidence="1">
    <location>
        <begin position="1"/>
        <end position="37"/>
    </location>
</feature>
<keyword evidence="2" id="KW-0812">Transmembrane</keyword>
<dbReference type="EMBL" id="BAABLN010000071">
    <property type="protein sequence ID" value="GAA4707867.1"/>
    <property type="molecule type" value="Genomic_DNA"/>
</dbReference>
<feature type="transmembrane region" description="Helical" evidence="2">
    <location>
        <begin position="130"/>
        <end position="148"/>
    </location>
</feature>
<keyword evidence="4" id="KW-1185">Reference proteome</keyword>
<accession>A0ABP8XHZ5</accession>
<keyword evidence="2" id="KW-1133">Transmembrane helix</keyword>
<feature type="compositionally biased region" description="Polar residues" evidence="1">
    <location>
        <begin position="1"/>
        <end position="10"/>
    </location>
</feature>
<feature type="compositionally biased region" description="Low complexity" evidence="1">
    <location>
        <begin position="16"/>
        <end position="31"/>
    </location>
</feature>
<evidence type="ECO:0000313" key="4">
    <source>
        <dbReference type="Proteomes" id="UP001501446"/>
    </source>
</evidence>
<feature type="transmembrane region" description="Helical" evidence="2">
    <location>
        <begin position="187"/>
        <end position="212"/>
    </location>
</feature>
<feature type="transmembrane region" description="Helical" evidence="2">
    <location>
        <begin position="155"/>
        <end position="175"/>
    </location>
</feature>
<comment type="caution">
    <text evidence="3">The sequence shown here is derived from an EMBL/GenBank/DDBJ whole genome shotgun (WGS) entry which is preliminary data.</text>
</comment>
<protein>
    <submittedName>
        <fullName evidence="3">Uncharacterized protein</fullName>
    </submittedName>
</protein>
<gene>
    <name evidence="3" type="ORF">GCM10025781_28190</name>
</gene>
<organism evidence="3 4">
    <name type="scientific">Kocuria gwangalliensis</name>
    <dbReference type="NCBI Taxonomy" id="501592"/>
    <lineage>
        <taxon>Bacteria</taxon>
        <taxon>Bacillati</taxon>
        <taxon>Actinomycetota</taxon>
        <taxon>Actinomycetes</taxon>
        <taxon>Micrococcales</taxon>
        <taxon>Micrococcaceae</taxon>
        <taxon>Kocuria</taxon>
    </lineage>
</organism>
<evidence type="ECO:0000313" key="3">
    <source>
        <dbReference type="EMBL" id="GAA4707867.1"/>
    </source>
</evidence>
<evidence type="ECO:0000256" key="1">
    <source>
        <dbReference type="SAM" id="MobiDB-lite"/>
    </source>
</evidence>
<evidence type="ECO:0000256" key="2">
    <source>
        <dbReference type="SAM" id="Phobius"/>
    </source>
</evidence>
<proteinExistence type="predicted"/>
<dbReference type="Proteomes" id="UP001501446">
    <property type="component" value="Unassembled WGS sequence"/>
</dbReference>
<feature type="transmembrane region" description="Helical" evidence="2">
    <location>
        <begin position="57"/>
        <end position="75"/>
    </location>
</feature>
<reference evidence="4" key="1">
    <citation type="journal article" date="2019" name="Int. J. Syst. Evol. Microbiol.">
        <title>The Global Catalogue of Microorganisms (GCM) 10K type strain sequencing project: providing services to taxonomists for standard genome sequencing and annotation.</title>
        <authorList>
            <consortium name="The Broad Institute Genomics Platform"/>
            <consortium name="The Broad Institute Genome Sequencing Center for Infectious Disease"/>
            <person name="Wu L."/>
            <person name="Ma J."/>
        </authorList>
    </citation>
    <scope>NUCLEOTIDE SEQUENCE [LARGE SCALE GENOMIC DNA]</scope>
    <source>
        <strain evidence="4">JCM 18958</strain>
    </source>
</reference>